<dbReference type="Proteomes" id="UP000013827">
    <property type="component" value="Unassembled WGS sequence"/>
</dbReference>
<evidence type="ECO:0000256" key="1">
    <source>
        <dbReference type="SAM" id="SignalP"/>
    </source>
</evidence>
<dbReference type="RefSeq" id="XP_005785722.1">
    <property type="nucleotide sequence ID" value="XM_005785665.1"/>
</dbReference>
<evidence type="ECO:0000313" key="3">
    <source>
        <dbReference type="Proteomes" id="UP000013827"/>
    </source>
</evidence>
<evidence type="ECO:0008006" key="4">
    <source>
        <dbReference type="Google" id="ProtNLM"/>
    </source>
</evidence>
<dbReference type="HOGENOM" id="CLU_392040_0_0_1"/>
<organism evidence="2 3">
    <name type="scientific">Emiliania huxleyi (strain CCMP1516)</name>
    <dbReference type="NCBI Taxonomy" id="280463"/>
    <lineage>
        <taxon>Eukaryota</taxon>
        <taxon>Haptista</taxon>
        <taxon>Haptophyta</taxon>
        <taxon>Prymnesiophyceae</taxon>
        <taxon>Isochrysidales</taxon>
        <taxon>Noelaerhabdaceae</taxon>
        <taxon>Emiliania</taxon>
    </lineage>
</organism>
<reference evidence="3" key="1">
    <citation type="journal article" date="2013" name="Nature">
        <title>Pan genome of the phytoplankton Emiliania underpins its global distribution.</title>
        <authorList>
            <person name="Read B.A."/>
            <person name="Kegel J."/>
            <person name="Klute M.J."/>
            <person name="Kuo A."/>
            <person name="Lefebvre S.C."/>
            <person name="Maumus F."/>
            <person name="Mayer C."/>
            <person name="Miller J."/>
            <person name="Monier A."/>
            <person name="Salamov A."/>
            <person name="Young J."/>
            <person name="Aguilar M."/>
            <person name="Claverie J.M."/>
            <person name="Frickenhaus S."/>
            <person name="Gonzalez K."/>
            <person name="Herman E.K."/>
            <person name="Lin Y.C."/>
            <person name="Napier J."/>
            <person name="Ogata H."/>
            <person name="Sarno A.F."/>
            <person name="Shmutz J."/>
            <person name="Schroeder D."/>
            <person name="de Vargas C."/>
            <person name="Verret F."/>
            <person name="von Dassow P."/>
            <person name="Valentin K."/>
            <person name="Van de Peer Y."/>
            <person name="Wheeler G."/>
            <person name="Dacks J.B."/>
            <person name="Delwiche C.F."/>
            <person name="Dyhrman S.T."/>
            <person name="Glockner G."/>
            <person name="John U."/>
            <person name="Richards T."/>
            <person name="Worden A.Z."/>
            <person name="Zhang X."/>
            <person name="Grigoriev I.V."/>
            <person name="Allen A.E."/>
            <person name="Bidle K."/>
            <person name="Borodovsky M."/>
            <person name="Bowler C."/>
            <person name="Brownlee C."/>
            <person name="Cock J.M."/>
            <person name="Elias M."/>
            <person name="Gladyshev V.N."/>
            <person name="Groth M."/>
            <person name="Guda C."/>
            <person name="Hadaegh A."/>
            <person name="Iglesias-Rodriguez M.D."/>
            <person name="Jenkins J."/>
            <person name="Jones B.M."/>
            <person name="Lawson T."/>
            <person name="Leese F."/>
            <person name="Lindquist E."/>
            <person name="Lobanov A."/>
            <person name="Lomsadze A."/>
            <person name="Malik S.B."/>
            <person name="Marsh M.E."/>
            <person name="Mackinder L."/>
            <person name="Mock T."/>
            <person name="Mueller-Roeber B."/>
            <person name="Pagarete A."/>
            <person name="Parker M."/>
            <person name="Probert I."/>
            <person name="Quesneville H."/>
            <person name="Raines C."/>
            <person name="Rensing S.A."/>
            <person name="Riano-Pachon D.M."/>
            <person name="Richier S."/>
            <person name="Rokitta S."/>
            <person name="Shiraiwa Y."/>
            <person name="Soanes D.M."/>
            <person name="van der Giezen M."/>
            <person name="Wahlund T.M."/>
            <person name="Williams B."/>
            <person name="Wilson W."/>
            <person name="Wolfe G."/>
            <person name="Wurch L.L."/>
        </authorList>
    </citation>
    <scope>NUCLEOTIDE SEQUENCE</scope>
</reference>
<keyword evidence="1" id="KW-0732">Signal</keyword>
<protein>
    <recommendedName>
        <fullName evidence="4">PA14 domain-containing protein</fullName>
    </recommendedName>
</protein>
<feature type="chain" id="PRO_5044291757" description="PA14 domain-containing protein" evidence="1">
    <location>
        <begin position="20"/>
        <end position="704"/>
    </location>
</feature>
<feature type="signal peptide" evidence="1">
    <location>
        <begin position="1"/>
        <end position="19"/>
    </location>
</feature>
<reference evidence="2" key="2">
    <citation type="submission" date="2024-10" db="UniProtKB">
        <authorList>
            <consortium name="EnsemblProtists"/>
        </authorList>
    </citation>
    <scope>IDENTIFICATION</scope>
</reference>
<dbReference type="PaxDb" id="2903-EOD33293"/>
<evidence type="ECO:0000313" key="2">
    <source>
        <dbReference type="EnsemblProtists" id="EOD33293"/>
    </source>
</evidence>
<dbReference type="GeneID" id="17278565"/>
<proteinExistence type="predicted"/>
<keyword evidence="3" id="KW-1185">Reference proteome</keyword>
<dbReference type="AlphaFoldDB" id="A0A0D3KC08"/>
<dbReference type="STRING" id="2903.R1DCW1"/>
<sequence>MQMLLAKALLLYSTCLVRAHFQLASGATAGPRYADMQSALDVLDITRSQSADRVALCDHPFFWVKFMAPPNYKLMVGGVVPVIERFWDTRVAAAVIGPGLTGGEAAKLPQAIQDQVPTGMGAYAIPGIPDQSSCLPGGGGGDGCTCHFLEDRVSLFSYKSVGPEAAPFATHFDWPTKRCHYHEEWAGSDMWVVQDKHVELAAPGLHYIVFWPPGDQVLGPPTATAKFGAVFGDVGQSEAFHGAMAPISDCVQTHNQFNENDCHAGGGEADAGGGEADAGGCPLEGCPWSPGCSEIPACPRLARRLADAVSNQFPPCAGFYGAAFPNAYSCLAGSSSDTAVCNTLCGNQGSCGTGNVNCESPDSLCGATCARAACGMGQGEDGVQGPDGPACDIDPLCESERRRKRSLLFASIIDDTTEADTEVCPATCSGEYPMAVADGDEHSDVGSAPVHSHGRPIQCTPNFATDQVPCAFEYAGIFEVPAAGTYELRFAKEGGVYGAGDASIKLAMSGPFDGVLTEDALIAGHEKLGGCNIEVVEEFDWTQMILGADGEDAGQPATGGPPAGDVSCPIPGCPGTSPGCSAEGVPEACKGGRRQLLHSGRPLFRGRSMGGHTTGMPEICWDESITLPECTGGEMPAGAQACNLMFSMGAEYSSLYVELPSPGAYAFFAEHDMNEFKVDSLHTPNGSVPVAISVVGGGHAHAPH</sequence>
<accession>A0A0D3KC08</accession>
<dbReference type="KEGG" id="ehx:EMIHUDRAFT_460641"/>
<name>A0A0D3KC08_EMIH1</name>
<dbReference type="EnsemblProtists" id="EOD33293">
    <property type="protein sequence ID" value="EOD33293"/>
    <property type="gene ID" value="EMIHUDRAFT_460641"/>
</dbReference>